<organism evidence="1 2">
    <name type="scientific">Candidatus Salinicoccus stercoripullorum</name>
    <dbReference type="NCBI Taxonomy" id="2838756"/>
    <lineage>
        <taxon>Bacteria</taxon>
        <taxon>Bacillati</taxon>
        <taxon>Bacillota</taxon>
        <taxon>Bacilli</taxon>
        <taxon>Bacillales</taxon>
        <taxon>Staphylococcaceae</taxon>
        <taxon>Salinicoccus</taxon>
    </lineage>
</organism>
<dbReference type="AlphaFoldDB" id="A0A9D1U0L4"/>
<protein>
    <submittedName>
        <fullName evidence="1">Uncharacterized protein</fullName>
    </submittedName>
</protein>
<dbReference type="EMBL" id="DXHR01000035">
    <property type="protein sequence ID" value="HIW13606.1"/>
    <property type="molecule type" value="Genomic_DNA"/>
</dbReference>
<dbReference type="Proteomes" id="UP000823989">
    <property type="component" value="Unassembled WGS sequence"/>
</dbReference>
<proteinExistence type="predicted"/>
<reference evidence="1" key="1">
    <citation type="journal article" date="2021" name="PeerJ">
        <title>Extensive microbial diversity within the chicken gut microbiome revealed by metagenomics and culture.</title>
        <authorList>
            <person name="Gilroy R."/>
            <person name="Ravi A."/>
            <person name="Getino M."/>
            <person name="Pursley I."/>
            <person name="Horton D.L."/>
            <person name="Alikhan N.F."/>
            <person name="Baker D."/>
            <person name="Gharbi K."/>
            <person name="Hall N."/>
            <person name="Watson M."/>
            <person name="Adriaenssens E.M."/>
            <person name="Foster-Nyarko E."/>
            <person name="Jarju S."/>
            <person name="Secka A."/>
            <person name="Antonio M."/>
            <person name="Oren A."/>
            <person name="Chaudhuri R.R."/>
            <person name="La Ragione R."/>
            <person name="Hildebrand F."/>
            <person name="Pallen M.J."/>
        </authorList>
    </citation>
    <scope>NUCLEOTIDE SEQUENCE</scope>
    <source>
        <strain evidence="1">ChiHjej13B12-752</strain>
    </source>
</reference>
<gene>
    <name evidence="1" type="ORF">H9891_10695</name>
</gene>
<comment type="caution">
    <text evidence="1">The sequence shown here is derived from an EMBL/GenBank/DDBJ whole genome shotgun (WGS) entry which is preliminary data.</text>
</comment>
<name>A0A9D1U0L4_9STAP</name>
<reference evidence="1" key="2">
    <citation type="submission" date="2021-04" db="EMBL/GenBank/DDBJ databases">
        <authorList>
            <person name="Gilroy R."/>
        </authorList>
    </citation>
    <scope>NUCLEOTIDE SEQUENCE</scope>
    <source>
        <strain evidence="1">ChiHjej13B12-752</strain>
    </source>
</reference>
<evidence type="ECO:0000313" key="1">
    <source>
        <dbReference type="EMBL" id="HIW13606.1"/>
    </source>
</evidence>
<sequence>METESRITGGRLTAYQISEALGICIDTANDLLEDKLKIDELEPEVRERAEILERALFDQ</sequence>
<evidence type="ECO:0000313" key="2">
    <source>
        <dbReference type="Proteomes" id="UP000823989"/>
    </source>
</evidence>
<accession>A0A9D1U0L4</accession>